<dbReference type="AlphaFoldDB" id="A0A1H6U6P8"/>
<feature type="transmembrane region" description="Helical" evidence="1">
    <location>
        <begin position="26"/>
        <end position="59"/>
    </location>
</feature>
<name>A0A1H6U6P8_9BACT</name>
<reference evidence="2 3" key="1">
    <citation type="submission" date="2016-10" db="EMBL/GenBank/DDBJ databases">
        <authorList>
            <person name="de Groot N.N."/>
        </authorList>
    </citation>
    <scope>NUCLEOTIDE SEQUENCE [LARGE SCALE GENOMIC DNA]</scope>
    <source>
        <strain evidence="2 3">DSM 19938</strain>
    </source>
</reference>
<dbReference type="EMBL" id="FNXY01000003">
    <property type="protein sequence ID" value="SEI85277.1"/>
    <property type="molecule type" value="Genomic_DNA"/>
</dbReference>
<evidence type="ECO:0000313" key="3">
    <source>
        <dbReference type="Proteomes" id="UP000199532"/>
    </source>
</evidence>
<proteinExistence type="predicted"/>
<dbReference type="STRING" id="408657.SAMN04487995_2494"/>
<protein>
    <submittedName>
        <fullName evidence="2">Uncharacterized protein</fullName>
    </submittedName>
</protein>
<sequence length="81" mass="8423">MEVKLLKIEFSEIQNIRGGNRCEYNVYGMIGLGAALSTSMIAAPIGIVVGGGGLFLAWAGACPNTLVQPGITPGGIIQKQF</sequence>
<keyword evidence="1" id="KW-0812">Transmembrane</keyword>
<evidence type="ECO:0000256" key="1">
    <source>
        <dbReference type="SAM" id="Phobius"/>
    </source>
</evidence>
<evidence type="ECO:0000313" key="2">
    <source>
        <dbReference type="EMBL" id="SEI85277.1"/>
    </source>
</evidence>
<keyword evidence="1" id="KW-1133">Transmembrane helix</keyword>
<keyword evidence="3" id="KW-1185">Reference proteome</keyword>
<dbReference type="Proteomes" id="UP000199532">
    <property type="component" value="Unassembled WGS sequence"/>
</dbReference>
<keyword evidence="1" id="KW-0472">Membrane</keyword>
<accession>A0A1H6U6P8</accession>
<organism evidence="2 3">
    <name type="scientific">Dyadobacter koreensis</name>
    <dbReference type="NCBI Taxonomy" id="408657"/>
    <lineage>
        <taxon>Bacteria</taxon>
        <taxon>Pseudomonadati</taxon>
        <taxon>Bacteroidota</taxon>
        <taxon>Cytophagia</taxon>
        <taxon>Cytophagales</taxon>
        <taxon>Spirosomataceae</taxon>
        <taxon>Dyadobacter</taxon>
    </lineage>
</organism>
<gene>
    <name evidence="2" type="ORF">SAMN04487995_2494</name>
</gene>